<dbReference type="FunFam" id="3.40.50.800:FF:000012">
    <property type="entry name" value="Histidine--tRNA ligase, cytoplasmic"/>
    <property type="match status" value="1"/>
</dbReference>
<gene>
    <name evidence="15" type="ORF">Vretifemale_18763</name>
</gene>
<dbReference type="Gene3D" id="3.10.110.10">
    <property type="entry name" value="Ubiquitin Conjugating Enzyme"/>
    <property type="match status" value="1"/>
</dbReference>
<feature type="compositionally biased region" description="Low complexity" evidence="12">
    <location>
        <begin position="1721"/>
        <end position="1750"/>
    </location>
</feature>
<evidence type="ECO:0000256" key="5">
    <source>
        <dbReference type="ARBA" id="ARBA00022777"/>
    </source>
</evidence>
<dbReference type="PANTHER" id="PTHR11042:SF136">
    <property type="entry name" value="EIF-2-ALPHA KINASE GCN2"/>
    <property type="match status" value="1"/>
</dbReference>
<dbReference type="PROSITE" id="PS00108">
    <property type="entry name" value="PROTEIN_KINASE_ST"/>
    <property type="match status" value="1"/>
</dbReference>
<evidence type="ECO:0000256" key="3">
    <source>
        <dbReference type="ARBA" id="ARBA00022679"/>
    </source>
</evidence>
<feature type="domain" description="RWD" evidence="14">
    <location>
        <begin position="23"/>
        <end position="129"/>
    </location>
</feature>
<dbReference type="Gene3D" id="3.30.930.10">
    <property type="entry name" value="Bira Bifunctional Protein, Domain 2"/>
    <property type="match status" value="1"/>
</dbReference>
<evidence type="ECO:0000256" key="7">
    <source>
        <dbReference type="ARBA" id="ARBA00022917"/>
    </source>
</evidence>
<dbReference type="EMBL" id="BNCP01000062">
    <property type="protein sequence ID" value="GIL91080.1"/>
    <property type="molecule type" value="Genomic_DNA"/>
</dbReference>
<organism evidence="15 16">
    <name type="scientific">Volvox reticuliferus</name>
    <dbReference type="NCBI Taxonomy" id="1737510"/>
    <lineage>
        <taxon>Eukaryota</taxon>
        <taxon>Viridiplantae</taxon>
        <taxon>Chlorophyta</taxon>
        <taxon>core chlorophytes</taxon>
        <taxon>Chlorophyceae</taxon>
        <taxon>CS clade</taxon>
        <taxon>Chlamydomonadales</taxon>
        <taxon>Volvocaceae</taxon>
        <taxon>Volvox</taxon>
    </lineage>
</organism>
<comment type="similarity">
    <text evidence="8">Belongs to the protein kinase superfamily. Ser/Thr protein kinase family. GCN2 subfamily.</text>
</comment>
<dbReference type="PROSITE" id="PS00107">
    <property type="entry name" value="PROTEIN_KINASE_ATP"/>
    <property type="match status" value="1"/>
</dbReference>
<name>A0A8J4CW91_9CHLO</name>
<keyword evidence="6 11" id="KW-0067">ATP-binding</keyword>
<dbReference type="InterPro" id="IPR008271">
    <property type="entry name" value="Ser/Thr_kinase_AS"/>
</dbReference>
<dbReference type="SUPFAM" id="SSF55681">
    <property type="entry name" value="Class II aaRS and biotin synthetases"/>
    <property type="match status" value="1"/>
</dbReference>
<dbReference type="Gene3D" id="3.30.200.20">
    <property type="entry name" value="Phosphorylase Kinase, domain 1"/>
    <property type="match status" value="1"/>
</dbReference>
<dbReference type="Pfam" id="PF03129">
    <property type="entry name" value="HGTP_anticodon"/>
    <property type="match status" value="1"/>
</dbReference>
<feature type="region of interest" description="Disordered" evidence="12">
    <location>
        <begin position="412"/>
        <end position="542"/>
    </location>
</feature>
<evidence type="ECO:0000256" key="1">
    <source>
        <dbReference type="ARBA" id="ARBA00012513"/>
    </source>
</evidence>
<evidence type="ECO:0000256" key="2">
    <source>
        <dbReference type="ARBA" id="ARBA00022527"/>
    </source>
</evidence>
<feature type="compositionally biased region" description="Low complexity" evidence="12">
    <location>
        <begin position="497"/>
        <end position="509"/>
    </location>
</feature>
<accession>A0A8J4CW91</accession>
<dbReference type="OrthoDB" id="341578at2759"/>
<feature type="region of interest" description="Disordered" evidence="12">
    <location>
        <begin position="653"/>
        <end position="675"/>
    </location>
</feature>
<protein>
    <recommendedName>
        <fullName evidence="1">non-specific serine/threonine protein kinase</fullName>
        <ecNumber evidence="1">2.7.11.1</ecNumber>
    </recommendedName>
</protein>
<reference evidence="15" key="1">
    <citation type="journal article" date="2021" name="Proc. Natl. Acad. Sci. U.S.A.">
        <title>Three genomes in the algal genus Volvox reveal the fate of a haploid sex-determining region after a transition to homothallism.</title>
        <authorList>
            <person name="Yamamoto K."/>
            <person name="Hamaji T."/>
            <person name="Kawai-Toyooka H."/>
            <person name="Matsuzaki R."/>
            <person name="Takahashi F."/>
            <person name="Nishimura Y."/>
            <person name="Kawachi M."/>
            <person name="Noguchi H."/>
            <person name="Minakuchi Y."/>
            <person name="Umen J.G."/>
            <person name="Toyoda A."/>
            <person name="Nozaki H."/>
        </authorList>
    </citation>
    <scope>NUCLEOTIDE SEQUENCE</scope>
    <source>
        <strain evidence="15">NIES-3786</strain>
    </source>
</reference>
<keyword evidence="16" id="KW-1185">Reference proteome</keyword>
<dbReference type="Pfam" id="PF00069">
    <property type="entry name" value="Pkinase"/>
    <property type="match status" value="3"/>
</dbReference>
<dbReference type="PANTHER" id="PTHR11042">
    <property type="entry name" value="EUKARYOTIC TRANSLATION INITIATION FACTOR 2-ALPHA KINASE EIF2-ALPHA KINASE -RELATED"/>
    <property type="match status" value="1"/>
</dbReference>
<comment type="caution">
    <text evidence="15">The sequence shown here is derived from an EMBL/GenBank/DDBJ whole genome shotgun (WGS) entry which is preliminary data.</text>
</comment>
<feature type="compositionally biased region" description="Gly residues" evidence="12">
    <location>
        <begin position="1751"/>
        <end position="1772"/>
    </location>
</feature>
<feature type="compositionally biased region" description="Polar residues" evidence="12">
    <location>
        <begin position="946"/>
        <end position="955"/>
    </location>
</feature>
<dbReference type="SUPFAM" id="SSF52954">
    <property type="entry name" value="Class II aaRS ABD-related"/>
    <property type="match status" value="1"/>
</dbReference>
<feature type="region of interest" description="Disordered" evidence="12">
    <location>
        <begin position="1355"/>
        <end position="1394"/>
    </location>
</feature>
<feature type="compositionally biased region" description="Low complexity" evidence="12">
    <location>
        <begin position="1359"/>
        <end position="1387"/>
    </location>
</feature>
<evidence type="ECO:0000259" key="13">
    <source>
        <dbReference type="PROSITE" id="PS50011"/>
    </source>
</evidence>
<feature type="compositionally biased region" description="Basic residues" evidence="12">
    <location>
        <begin position="875"/>
        <end position="884"/>
    </location>
</feature>
<dbReference type="GO" id="GO:0004694">
    <property type="term" value="F:eukaryotic translation initiation factor 2alpha kinase activity"/>
    <property type="evidence" value="ECO:0007669"/>
    <property type="project" value="TreeGrafter"/>
</dbReference>
<feature type="compositionally biased region" description="Low complexity" evidence="12">
    <location>
        <begin position="1012"/>
        <end position="1040"/>
    </location>
</feature>
<feature type="region of interest" description="Disordered" evidence="12">
    <location>
        <begin position="1721"/>
        <end position="1780"/>
    </location>
</feature>
<dbReference type="InterPro" id="IPR017441">
    <property type="entry name" value="Protein_kinase_ATP_BS"/>
</dbReference>
<keyword evidence="5" id="KW-0418">Kinase</keyword>
<dbReference type="InterPro" id="IPR000719">
    <property type="entry name" value="Prot_kinase_dom"/>
</dbReference>
<feature type="region of interest" description="Disordered" evidence="12">
    <location>
        <begin position="133"/>
        <end position="193"/>
    </location>
</feature>
<dbReference type="PROSITE" id="PS50011">
    <property type="entry name" value="PROTEIN_KINASE_DOM"/>
    <property type="match status" value="1"/>
</dbReference>
<feature type="region of interest" description="Disordered" evidence="12">
    <location>
        <begin position="776"/>
        <end position="851"/>
    </location>
</feature>
<dbReference type="InterPro" id="IPR050339">
    <property type="entry name" value="CC_SR_Kinase"/>
</dbReference>
<keyword evidence="2" id="KW-0723">Serine/threonine-protein kinase</keyword>
<comment type="catalytic activity">
    <reaction evidence="10">
        <text>L-seryl-[protein] + ATP = O-phospho-L-seryl-[protein] + ADP + H(+)</text>
        <dbReference type="Rhea" id="RHEA:17989"/>
        <dbReference type="Rhea" id="RHEA-COMP:9863"/>
        <dbReference type="Rhea" id="RHEA-COMP:11604"/>
        <dbReference type="ChEBI" id="CHEBI:15378"/>
        <dbReference type="ChEBI" id="CHEBI:29999"/>
        <dbReference type="ChEBI" id="CHEBI:30616"/>
        <dbReference type="ChEBI" id="CHEBI:83421"/>
        <dbReference type="ChEBI" id="CHEBI:456216"/>
        <dbReference type="EC" id="2.7.11.1"/>
    </reaction>
</comment>
<keyword evidence="4 11" id="KW-0547">Nucleotide-binding</keyword>
<dbReference type="SUPFAM" id="SSF54495">
    <property type="entry name" value="UBC-like"/>
    <property type="match status" value="1"/>
</dbReference>
<evidence type="ECO:0000256" key="6">
    <source>
        <dbReference type="ARBA" id="ARBA00022840"/>
    </source>
</evidence>
<feature type="region of interest" description="Disordered" evidence="12">
    <location>
        <begin position="940"/>
        <end position="1072"/>
    </location>
</feature>
<feature type="compositionally biased region" description="Gly residues" evidence="12">
    <location>
        <begin position="992"/>
        <end position="1005"/>
    </location>
</feature>
<feature type="binding site" evidence="11">
    <location>
        <position position="732"/>
    </location>
    <ligand>
        <name>ATP</name>
        <dbReference type="ChEBI" id="CHEBI:30616"/>
    </ligand>
</feature>
<feature type="non-terminal residue" evidence="15">
    <location>
        <position position="1"/>
    </location>
</feature>
<feature type="region of interest" description="Disordered" evidence="12">
    <location>
        <begin position="905"/>
        <end position="924"/>
    </location>
</feature>
<dbReference type="InterPro" id="IPR006575">
    <property type="entry name" value="RWD_dom"/>
</dbReference>
<dbReference type="GO" id="GO:0005634">
    <property type="term" value="C:nucleus"/>
    <property type="evidence" value="ECO:0007669"/>
    <property type="project" value="TreeGrafter"/>
</dbReference>
<dbReference type="SMART" id="SM00220">
    <property type="entry name" value="S_TKc"/>
    <property type="match status" value="1"/>
</dbReference>
<feature type="domain" description="Protein kinase" evidence="13">
    <location>
        <begin position="702"/>
        <end position="1314"/>
    </location>
</feature>
<dbReference type="InterPro" id="IPR011009">
    <property type="entry name" value="Kinase-like_dom_sf"/>
</dbReference>
<dbReference type="Gene3D" id="3.40.50.800">
    <property type="entry name" value="Anticodon-binding domain"/>
    <property type="match status" value="1"/>
</dbReference>
<feature type="compositionally biased region" description="Acidic residues" evidence="12">
    <location>
        <begin position="780"/>
        <end position="814"/>
    </location>
</feature>
<dbReference type="InterPro" id="IPR004154">
    <property type="entry name" value="Anticodon-bd"/>
</dbReference>
<comment type="catalytic activity">
    <reaction evidence="9">
        <text>L-threonyl-[protein] + ATP = O-phospho-L-threonyl-[protein] + ADP + H(+)</text>
        <dbReference type="Rhea" id="RHEA:46608"/>
        <dbReference type="Rhea" id="RHEA-COMP:11060"/>
        <dbReference type="Rhea" id="RHEA-COMP:11605"/>
        <dbReference type="ChEBI" id="CHEBI:15378"/>
        <dbReference type="ChEBI" id="CHEBI:30013"/>
        <dbReference type="ChEBI" id="CHEBI:30616"/>
        <dbReference type="ChEBI" id="CHEBI:61977"/>
        <dbReference type="ChEBI" id="CHEBI:456216"/>
        <dbReference type="EC" id="2.7.11.1"/>
    </reaction>
</comment>
<evidence type="ECO:0000256" key="10">
    <source>
        <dbReference type="ARBA" id="ARBA00048679"/>
    </source>
</evidence>
<dbReference type="Proteomes" id="UP000747110">
    <property type="component" value="Unassembled WGS sequence"/>
</dbReference>
<dbReference type="EC" id="2.7.11.1" evidence="1"/>
<feature type="compositionally biased region" description="Low complexity" evidence="12">
    <location>
        <begin position="453"/>
        <end position="464"/>
    </location>
</feature>
<evidence type="ECO:0000256" key="12">
    <source>
        <dbReference type="SAM" id="MobiDB-lite"/>
    </source>
</evidence>
<dbReference type="GO" id="GO:0006412">
    <property type="term" value="P:translation"/>
    <property type="evidence" value="ECO:0007669"/>
    <property type="project" value="UniProtKB-KW"/>
</dbReference>
<feature type="compositionally biased region" description="Polar residues" evidence="12">
    <location>
        <begin position="976"/>
        <end position="986"/>
    </location>
</feature>
<proteinExistence type="inferred from homology"/>
<dbReference type="Gene3D" id="1.10.510.10">
    <property type="entry name" value="Transferase(Phosphotransferase) domain 1"/>
    <property type="match status" value="1"/>
</dbReference>
<evidence type="ECO:0000256" key="9">
    <source>
        <dbReference type="ARBA" id="ARBA00047899"/>
    </source>
</evidence>
<keyword evidence="7" id="KW-0648">Protein biosynthesis</keyword>
<sequence length="2136" mass="219479">MPAKKKKKGRAHRATVSNPETAEELLALAAIYGDEFSKHQDGLGFDLAVVPHPGMLDENLVCVQLSVRYPHHYPAQPVALKLKNPEGLSVEEGHDLLTRLTKSAAEHAEAEEVCAFNLVDMCQELLRAANERRQKGVEQVEPQQGPGAKRQGAATASGDQAHSQSLWHSMQRRNGGVGVEDDHRLGVERQGSLRGSLAGAEASVLSLGEDLPSLGQVGGLSGGLWGYDDGLYDMDDSVNMDAGLFGPPSPPALQSPTRRTTAAAIGMDHPKPGSPDLQAAGEVLAIGTQPAKTTGSATATATAASPQPGTDTVAGPGVAFGAAQLNGTPGTTATTTPVPDNGGATAKLQAVLKPKGRAGGLTRPSPFDRQARPSRVPAAVLARRLPRAMRALVSGASSASIHSFEERSRHCLNRSHTNGAGKVAAAGSHTRRCQHAHGSSSGSSGTDGRDGRTTSSGSSSSSGRDSPRRPKGSLADAGGGDAAKKRLQPGRLWARCGDSSGSGSSGSSEEGSEDGTENESGSSNSSEIRHHPRISGGASGASLQREVSDVRLPLLLGHLLTLAAAGSSVDSRGGGLEALCDHLRRRGLLPQWLHWLVTRQPQLFEQAFRRVFGEDMRAAAAAAAMADRTESAAGADSRALMRFWSRQAVTGLPGASGGSGSQRQHPHGGRGQGQLPLGARGWMGSGEATMAALVASRYLSDFLELRRLGKGGFGVVVAAVNRLDGRQYAVKKIKLDSGSPSSYMRITREVATLSRLQHPNVVRYFQAWCENLPAGVGLDGSEDEDDEDDEFGDYSEDDEAEEEDIEDGDVEGGEDAWGFGSSQSSDSYQLPAGQPHIWGPAHGQQQQQRQGAALGAGLAGLAARLGPPAHQLSQSHHRHGHAHQHHEPAHLRGLAPVREEAGDLTSAFGSSIGDPETGSEVSASASASVAGSAAVTAGADSGVAQRSGSADTDVTGTHAGAENDSDNLAIPPGSMGNRTSTPSRFASASVGGSTGTDGCGIGGGYYENNSETNTTETSTTTTTTTVTRTTTTAATATTITMVIGKGTRQQSGNRRQRPKGQCRKSSQTSIGGSPTQMLYIQMEFCPRTLAEVLQEGPLQEEDAWRVLRGILAGLAYIHSQGVIHRDLKPANIFYGANGEIKLGDFGLAKFHSNTSAEDVAASAGLATPSGVGGGTSAVGASGVTGTAATAAGPAAGAGGHSWRAAGGADGTAPSERTGVCGSYFYISPEIKNGWARYDEKVDLWSLGVVAFELWHPFATGMERAVLLNDLRDHARLPEAWEQEHPRVARLIRWLMAPNPGERPSAREVLASDLLPPRVEDEQLKDLLRYLPSNPDATERVVAALFSLTEGQPPGAFSVPTTSASGAPAATHWPPGAGGPARAPGSSSNLDAGGGLAPLPFDGTELPGAPRVQHAQAREDVIRAVRSVFECHGARSFFSNQVGYAYSGLAPDAVRLLSPHGAVLAMRHEMRYPFAVWLVQQLAMEQAAGSLDTLRRYDISYVMRSGRARSLPTSYCQADLDLLHPAGSGGGCHPDKGRLLAEAEAIKAVTQVLDQFIPELGRYEVRISHRAIERALYDSMGLSPAATASASAATGTSGGGAAAGSGAGGSREADLAVRRLIATALRASPMLGAVRGELRYKAWPSVKAGLDGFGLPADRVARFKRCVCELPGDIHSALARLKAYLQEASTAAAAVAASPGVGGQAKSTAEASTVWKVATTPTGHAAPATKAAGATASAAATGMPPSSQSRNAGGGSGGSGGSGGGNGPSGGGSAANPTPVSSLSSTLALAMEEVAMVVQLLDVWGVAASQVVLDPLMSPTAEYYSGVFFQVHLLGLPAAPGQQGAGSSGVSSGSIPLGLPHGALAAQRQLARSTSAGMVAVGGRYDALLRALWVTSAAATATPGQHPHAHGSLGGYAYASLPGAVGATLNVERLITGLSQQRAAMAGAAVYSMGLLRSLEASKADVLVCARGGDGALAQRMALVSALWNVGVRAEMMPRPAPSLSDQYAYAQARGVRAVVILGDRDALSGDVTIKSLDKRSESVVVPLQDAPRQLAAALSTGSSAGRGVAGAVASSVVHAVYNNYGSGVGVKEAAIAALFSAGVGQRQSGASAGAMFGGGAECKGGAHGGGRLDVPG</sequence>
<dbReference type="InterPro" id="IPR036621">
    <property type="entry name" value="Anticodon-bd_dom_sf"/>
</dbReference>
<evidence type="ECO:0000256" key="4">
    <source>
        <dbReference type="ARBA" id="ARBA00022741"/>
    </source>
</evidence>
<evidence type="ECO:0000256" key="8">
    <source>
        <dbReference type="ARBA" id="ARBA00037982"/>
    </source>
</evidence>
<dbReference type="SMART" id="SM00591">
    <property type="entry name" value="RWD"/>
    <property type="match status" value="1"/>
</dbReference>
<feature type="compositionally biased region" description="Polar residues" evidence="12">
    <location>
        <begin position="157"/>
        <end position="168"/>
    </location>
</feature>
<feature type="region of interest" description="Disordered" evidence="12">
    <location>
        <begin position="356"/>
        <end position="375"/>
    </location>
</feature>
<dbReference type="GO" id="GO:0005524">
    <property type="term" value="F:ATP binding"/>
    <property type="evidence" value="ECO:0007669"/>
    <property type="project" value="UniProtKB-UniRule"/>
</dbReference>
<feature type="compositionally biased region" description="Polar residues" evidence="12">
    <location>
        <begin position="1063"/>
        <end position="1072"/>
    </location>
</feature>
<evidence type="ECO:0000259" key="14">
    <source>
        <dbReference type="PROSITE" id="PS50908"/>
    </source>
</evidence>
<dbReference type="InterPro" id="IPR016135">
    <property type="entry name" value="UBQ-conjugating_enzyme/RWD"/>
</dbReference>
<dbReference type="InterPro" id="IPR045864">
    <property type="entry name" value="aa-tRNA-synth_II/BPL/LPL"/>
</dbReference>
<evidence type="ECO:0000313" key="15">
    <source>
        <dbReference type="EMBL" id="GIL91080.1"/>
    </source>
</evidence>
<dbReference type="SUPFAM" id="SSF56112">
    <property type="entry name" value="Protein kinase-like (PK-like)"/>
    <property type="match status" value="1"/>
</dbReference>
<dbReference type="PROSITE" id="PS50908">
    <property type="entry name" value="RWD"/>
    <property type="match status" value="1"/>
</dbReference>
<dbReference type="GO" id="GO:0005829">
    <property type="term" value="C:cytosol"/>
    <property type="evidence" value="ECO:0007669"/>
    <property type="project" value="TreeGrafter"/>
</dbReference>
<dbReference type="Pfam" id="PF05773">
    <property type="entry name" value="RWD"/>
    <property type="match status" value="1"/>
</dbReference>
<keyword evidence="3" id="KW-0808">Transferase</keyword>
<evidence type="ECO:0000256" key="11">
    <source>
        <dbReference type="PROSITE-ProRule" id="PRU10141"/>
    </source>
</evidence>
<feature type="region of interest" description="Disordered" evidence="12">
    <location>
        <begin position="869"/>
        <end position="889"/>
    </location>
</feature>
<evidence type="ECO:0000313" key="16">
    <source>
        <dbReference type="Proteomes" id="UP000747110"/>
    </source>
</evidence>